<dbReference type="Pfam" id="PF00491">
    <property type="entry name" value="Arginase"/>
    <property type="match status" value="1"/>
</dbReference>
<dbReference type="SUPFAM" id="SSF52768">
    <property type="entry name" value="Arginase/deacetylase"/>
    <property type="match status" value="1"/>
</dbReference>
<dbReference type="PANTHER" id="PTHR11358:SF35">
    <property type="entry name" value="FORMIMIDOYLGLUTAMASE"/>
    <property type="match status" value="1"/>
</dbReference>
<keyword evidence="11" id="KW-1185">Reference proteome</keyword>
<evidence type="ECO:0000256" key="2">
    <source>
        <dbReference type="ARBA" id="ARBA00022801"/>
    </source>
</evidence>
<evidence type="ECO:0000256" key="5">
    <source>
        <dbReference type="HAMAP-Rule" id="MF_00737"/>
    </source>
</evidence>
<feature type="compositionally biased region" description="Basic and acidic residues" evidence="9">
    <location>
        <begin position="11"/>
        <end position="21"/>
    </location>
</feature>
<keyword evidence="3 5" id="KW-0369">Histidine metabolism</keyword>
<feature type="binding site" evidence="5">
    <location>
        <position position="148"/>
    </location>
    <ligand>
        <name>Mn(2+)</name>
        <dbReference type="ChEBI" id="CHEBI:29035"/>
        <label>2</label>
    </ligand>
</feature>
<dbReference type="Gene3D" id="3.40.800.10">
    <property type="entry name" value="Ureohydrolase domain"/>
    <property type="match status" value="1"/>
</dbReference>
<evidence type="ECO:0000313" key="10">
    <source>
        <dbReference type="EMBL" id="QHK20508.1"/>
    </source>
</evidence>
<evidence type="ECO:0000313" key="11">
    <source>
        <dbReference type="Proteomes" id="UP000464186"/>
    </source>
</evidence>
<reference evidence="10 11" key="1">
    <citation type="submission" date="2020-01" db="EMBL/GenBank/DDBJ databases">
        <title>Pseudarthrobacter psychrotolerans sp. nov., isolated from antarctic soil.</title>
        <authorList>
            <person name="Shin Y."/>
            <person name="Park W."/>
        </authorList>
    </citation>
    <scope>NUCLEOTIDE SEQUENCE [LARGE SCALE GENOMIC DNA]</scope>
    <source>
        <strain evidence="10 11">YJ56</strain>
    </source>
</reference>
<gene>
    <name evidence="5 10" type="primary">hutG</name>
    <name evidence="10" type="ORF">GU243_13065</name>
</gene>
<evidence type="ECO:0000256" key="3">
    <source>
        <dbReference type="ARBA" id="ARBA00022808"/>
    </source>
</evidence>
<dbReference type="Proteomes" id="UP000464186">
    <property type="component" value="Chromosome"/>
</dbReference>
<comment type="cofactor">
    <cofactor evidence="5">
        <name>Mn(2+)</name>
        <dbReference type="ChEBI" id="CHEBI:29035"/>
    </cofactor>
    <text evidence="5">Binds 2 manganese ions per subunit.</text>
</comment>
<dbReference type="AlphaFoldDB" id="A0A6P1NMK1"/>
<feature type="binding site" evidence="5">
    <location>
        <position position="150"/>
    </location>
    <ligand>
        <name>Mn(2+)</name>
        <dbReference type="ChEBI" id="CHEBI:29035"/>
        <label>2</label>
    </ligand>
</feature>
<protein>
    <recommendedName>
        <fullName evidence="5 6">Formimidoylglutamase</fullName>
        <ecNumber evidence="5 6">3.5.3.8</ecNumber>
    </recommendedName>
    <alternativeName>
        <fullName evidence="5">Formiminoglutamase</fullName>
    </alternativeName>
    <alternativeName>
        <fullName evidence="5">Formiminoglutamate hydrolase</fullName>
    </alternativeName>
</protein>
<evidence type="ECO:0000256" key="6">
    <source>
        <dbReference type="NCBIfam" id="TIGR01227"/>
    </source>
</evidence>
<dbReference type="GO" id="GO:0050415">
    <property type="term" value="F:formimidoylglutamase activity"/>
    <property type="evidence" value="ECO:0007669"/>
    <property type="project" value="UniProtKB-UniRule"/>
</dbReference>
<dbReference type="GO" id="GO:0030145">
    <property type="term" value="F:manganese ion binding"/>
    <property type="evidence" value="ECO:0007669"/>
    <property type="project" value="UniProtKB-UniRule"/>
</dbReference>
<dbReference type="PANTHER" id="PTHR11358">
    <property type="entry name" value="ARGINASE/AGMATINASE"/>
    <property type="match status" value="1"/>
</dbReference>
<feature type="binding site" evidence="5">
    <location>
        <position position="148"/>
    </location>
    <ligand>
        <name>Mn(2+)</name>
        <dbReference type="ChEBI" id="CHEBI:29035"/>
        <label>1</label>
    </ligand>
</feature>
<keyword evidence="2 5" id="KW-0378">Hydrolase</keyword>
<dbReference type="GO" id="GO:0008783">
    <property type="term" value="F:agmatinase activity"/>
    <property type="evidence" value="ECO:0007669"/>
    <property type="project" value="TreeGrafter"/>
</dbReference>
<feature type="binding site" evidence="5">
    <location>
        <position position="121"/>
    </location>
    <ligand>
        <name>Mn(2+)</name>
        <dbReference type="ChEBI" id="CHEBI:29035"/>
        <label>1</label>
    </ligand>
</feature>
<keyword evidence="1 5" id="KW-0479">Metal-binding</keyword>
<dbReference type="EC" id="3.5.3.8" evidence="5 6"/>
<dbReference type="GO" id="GO:0019557">
    <property type="term" value="P:L-histidine catabolic process to glutamate and formate"/>
    <property type="evidence" value="ECO:0007669"/>
    <property type="project" value="UniProtKB-UniPathway"/>
</dbReference>
<comment type="similarity">
    <text evidence="5 7 8">Belongs to the arginase family.</text>
</comment>
<organism evidence="10 11">
    <name type="scientific">Pseudarthrobacter psychrotolerans</name>
    <dbReference type="NCBI Taxonomy" id="2697569"/>
    <lineage>
        <taxon>Bacteria</taxon>
        <taxon>Bacillati</taxon>
        <taxon>Actinomycetota</taxon>
        <taxon>Actinomycetes</taxon>
        <taxon>Micrococcales</taxon>
        <taxon>Micrococcaceae</taxon>
        <taxon>Pseudarthrobacter</taxon>
    </lineage>
</organism>
<dbReference type="NCBIfam" id="TIGR01227">
    <property type="entry name" value="hutG"/>
    <property type="match status" value="1"/>
</dbReference>
<comment type="catalytic activity">
    <reaction evidence="5">
        <text>N-formimidoyl-L-glutamate + H2O = formamide + L-glutamate</text>
        <dbReference type="Rhea" id="RHEA:22492"/>
        <dbReference type="ChEBI" id="CHEBI:15377"/>
        <dbReference type="ChEBI" id="CHEBI:16397"/>
        <dbReference type="ChEBI" id="CHEBI:29985"/>
        <dbReference type="ChEBI" id="CHEBI:58928"/>
        <dbReference type="EC" id="3.5.3.8"/>
    </reaction>
</comment>
<dbReference type="PROSITE" id="PS51409">
    <property type="entry name" value="ARGINASE_2"/>
    <property type="match status" value="1"/>
</dbReference>
<evidence type="ECO:0000256" key="7">
    <source>
        <dbReference type="PROSITE-ProRule" id="PRU00742"/>
    </source>
</evidence>
<dbReference type="PROSITE" id="PS01053">
    <property type="entry name" value="ARGINASE_1"/>
    <property type="match status" value="1"/>
</dbReference>
<comment type="pathway">
    <text evidence="5">Amino-acid degradation; L-histidine degradation into L-glutamate; L-glutamate from N-formimidoyl-L-glutamate (hydrolase route): step 1/1.</text>
</comment>
<evidence type="ECO:0000256" key="4">
    <source>
        <dbReference type="ARBA" id="ARBA00023211"/>
    </source>
</evidence>
<dbReference type="GO" id="GO:0033389">
    <property type="term" value="P:putrescine biosynthetic process from arginine, via agmatine"/>
    <property type="evidence" value="ECO:0007669"/>
    <property type="project" value="TreeGrafter"/>
</dbReference>
<feature type="binding site" evidence="5">
    <location>
        <position position="241"/>
    </location>
    <ligand>
        <name>Mn(2+)</name>
        <dbReference type="ChEBI" id="CHEBI:29035"/>
        <label>2</label>
    </ligand>
</feature>
<dbReference type="KEGG" id="psey:GU243_13065"/>
<feature type="binding site" evidence="5">
    <location>
        <position position="152"/>
    </location>
    <ligand>
        <name>Mn(2+)</name>
        <dbReference type="ChEBI" id="CHEBI:29035"/>
        <label>1</label>
    </ligand>
</feature>
<feature type="binding site" evidence="5">
    <location>
        <position position="239"/>
    </location>
    <ligand>
        <name>Mn(2+)</name>
        <dbReference type="ChEBI" id="CHEBI:29035"/>
        <label>2</label>
    </ligand>
</feature>
<dbReference type="InterPro" id="IPR006035">
    <property type="entry name" value="Ureohydrolase"/>
</dbReference>
<sequence length="316" mass="33737">MTNPTTQHTWTGRDDGPGPEHRRWHHAVNTAQAGTPGVALLGFRSDEGVRRNKGRVGAVDGPASIRSALAPMAAPADLLVHDLGDTSVVDGNLEDGQERLGAAVRQALDAGHLPVILGGGHETAFGTYTGLRGSQATDGRRIGIINLDAHFDLRAEAIPSSGTPFRQVAEAESALGHGFNYTVVGISQPGNTEALFRTAQELGVKYLLDEECTESRAEQVRQFVQDFIDSVDVLYLTIDLDVLPAYVAPGVSAPASYGVPLPVVLDVCRQLARSPKLAVVDVVELNPRFDIDARTARTAARLIHTIATERSGHRHA</sequence>
<dbReference type="HAMAP" id="MF_00737">
    <property type="entry name" value="Formimidoylglutam"/>
    <property type="match status" value="1"/>
</dbReference>
<dbReference type="PRINTS" id="PR00116">
    <property type="entry name" value="ARGINASE"/>
</dbReference>
<evidence type="ECO:0000256" key="9">
    <source>
        <dbReference type="SAM" id="MobiDB-lite"/>
    </source>
</evidence>
<dbReference type="InterPro" id="IPR023696">
    <property type="entry name" value="Ureohydrolase_dom_sf"/>
</dbReference>
<dbReference type="UniPathway" id="UPA00379">
    <property type="reaction ID" value="UER00552"/>
</dbReference>
<feature type="binding site" evidence="5">
    <location>
        <position position="239"/>
    </location>
    <ligand>
        <name>Mn(2+)</name>
        <dbReference type="ChEBI" id="CHEBI:29035"/>
        <label>1</label>
    </ligand>
</feature>
<evidence type="ECO:0000256" key="1">
    <source>
        <dbReference type="ARBA" id="ARBA00022723"/>
    </source>
</evidence>
<evidence type="ECO:0000256" key="8">
    <source>
        <dbReference type="RuleBase" id="RU003684"/>
    </source>
</evidence>
<dbReference type="InterPro" id="IPR005923">
    <property type="entry name" value="HutG"/>
</dbReference>
<comment type="function">
    <text evidence="5">Catalyzes the conversion of N-formimidoyl-L-glutamate to L-glutamate and formamide.</text>
</comment>
<dbReference type="EMBL" id="CP047898">
    <property type="protein sequence ID" value="QHK20508.1"/>
    <property type="molecule type" value="Genomic_DNA"/>
</dbReference>
<dbReference type="CDD" id="cd09988">
    <property type="entry name" value="Formimidoylglutamase"/>
    <property type="match status" value="1"/>
</dbReference>
<name>A0A6P1NMK1_9MICC</name>
<dbReference type="InterPro" id="IPR020855">
    <property type="entry name" value="Ureohydrolase_Mn_BS"/>
</dbReference>
<proteinExistence type="inferred from homology"/>
<feature type="region of interest" description="Disordered" evidence="9">
    <location>
        <begin position="1"/>
        <end position="21"/>
    </location>
</feature>
<feature type="compositionally biased region" description="Polar residues" evidence="9">
    <location>
        <begin position="1"/>
        <end position="10"/>
    </location>
</feature>
<accession>A0A6P1NMK1</accession>
<keyword evidence="4 5" id="KW-0464">Manganese</keyword>
<dbReference type="GO" id="GO:0019556">
    <property type="term" value="P:L-histidine catabolic process to glutamate and formamide"/>
    <property type="evidence" value="ECO:0007669"/>
    <property type="project" value="UniProtKB-UniRule"/>
</dbReference>